<evidence type="ECO:0000256" key="2">
    <source>
        <dbReference type="ARBA" id="ARBA00002988"/>
    </source>
</evidence>
<evidence type="ECO:0000256" key="12">
    <source>
        <dbReference type="ARBA" id="ARBA00033470"/>
    </source>
</evidence>
<dbReference type="AlphaFoldDB" id="A0AA48M2C7"/>
<dbReference type="InterPro" id="IPR015813">
    <property type="entry name" value="Pyrv/PenolPyrv_kinase-like_dom"/>
</dbReference>
<evidence type="ECO:0000313" key="17">
    <source>
        <dbReference type="EMBL" id="CAJ0885792.1"/>
    </source>
</evidence>
<keyword evidence="11" id="KW-0460">Magnesium</keyword>
<dbReference type="SUPFAM" id="SSF56059">
    <property type="entry name" value="Glutathione synthetase ATP-binding domain-like"/>
    <property type="match status" value="1"/>
</dbReference>
<dbReference type="FunFam" id="3.30.1490.20:FF:000010">
    <property type="entry name" value="Phosphoenolpyruvate synthase"/>
    <property type="match status" value="1"/>
</dbReference>
<evidence type="ECO:0000256" key="5">
    <source>
        <dbReference type="ARBA" id="ARBA00011996"/>
    </source>
</evidence>
<dbReference type="GO" id="GO:0008986">
    <property type="term" value="F:pyruvate, water dikinase activity"/>
    <property type="evidence" value="ECO:0007669"/>
    <property type="project" value="UniProtKB-EC"/>
</dbReference>
<evidence type="ECO:0000259" key="16">
    <source>
        <dbReference type="Pfam" id="PF02896"/>
    </source>
</evidence>
<evidence type="ECO:0000256" key="9">
    <source>
        <dbReference type="ARBA" id="ARBA00022777"/>
    </source>
</evidence>
<organism evidence="17">
    <name type="scientific">freshwater sediment metagenome</name>
    <dbReference type="NCBI Taxonomy" id="556182"/>
    <lineage>
        <taxon>unclassified sequences</taxon>
        <taxon>metagenomes</taxon>
        <taxon>ecological metagenomes</taxon>
    </lineage>
</organism>
<keyword evidence="6 17" id="KW-0808">Transferase</keyword>
<dbReference type="NCBIfam" id="NF005057">
    <property type="entry name" value="PRK06464.1"/>
    <property type="match status" value="1"/>
</dbReference>
<dbReference type="Gene3D" id="3.20.20.60">
    <property type="entry name" value="Phosphoenolpyruvate-binding domains"/>
    <property type="match status" value="1"/>
</dbReference>
<comment type="catalytic activity">
    <reaction evidence="13">
        <text>pyruvate + ATP + H2O = phosphoenolpyruvate + AMP + phosphate + 2 H(+)</text>
        <dbReference type="Rhea" id="RHEA:11364"/>
        <dbReference type="ChEBI" id="CHEBI:15361"/>
        <dbReference type="ChEBI" id="CHEBI:15377"/>
        <dbReference type="ChEBI" id="CHEBI:15378"/>
        <dbReference type="ChEBI" id="CHEBI:30616"/>
        <dbReference type="ChEBI" id="CHEBI:43474"/>
        <dbReference type="ChEBI" id="CHEBI:58702"/>
        <dbReference type="ChEBI" id="CHEBI:456215"/>
        <dbReference type="EC" id="2.7.9.2"/>
    </reaction>
</comment>
<dbReference type="GO" id="GO:0005524">
    <property type="term" value="F:ATP binding"/>
    <property type="evidence" value="ECO:0007669"/>
    <property type="project" value="UniProtKB-KW"/>
</dbReference>
<dbReference type="PANTHER" id="PTHR43030:SF1">
    <property type="entry name" value="PHOSPHOENOLPYRUVATE SYNTHASE"/>
    <property type="match status" value="1"/>
</dbReference>
<comment type="function">
    <text evidence="2">Catalyzes the phosphorylation of pyruvate to phosphoenolpyruvate.</text>
</comment>
<dbReference type="InterPro" id="IPR013815">
    <property type="entry name" value="ATP_grasp_subdomain_1"/>
</dbReference>
<keyword evidence="10" id="KW-0067">ATP-binding</keyword>
<keyword evidence="8" id="KW-0547">Nucleotide-binding</keyword>
<comment type="similarity">
    <text evidence="4">Belongs to the PEP-utilizing enzyme family.</text>
</comment>
<evidence type="ECO:0000256" key="7">
    <source>
        <dbReference type="ARBA" id="ARBA00022723"/>
    </source>
</evidence>
<gene>
    <name evidence="17" type="primary">pps/ppsA</name>
    <name evidence="17" type="ORF">AMST5_03648</name>
</gene>
<dbReference type="Pfam" id="PF02896">
    <property type="entry name" value="PEP-utilizers_C"/>
    <property type="match status" value="1"/>
</dbReference>
<comment type="pathway">
    <text evidence="3">Carbohydrate biosynthesis; gluconeogenesis.</text>
</comment>
<dbReference type="FunFam" id="3.30.470.20:FF:000017">
    <property type="entry name" value="Phosphoenolpyruvate synthase"/>
    <property type="match status" value="1"/>
</dbReference>
<dbReference type="EMBL" id="OY288114">
    <property type="protein sequence ID" value="CAJ0885792.1"/>
    <property type="molecule type" value="Genomic_DNA"/>
</dbReference>
<sequence length="808" mass="88686">MTDTTQKNRYIRFFSQIGIGDVPLVGGKNASLGEMYRELTAKGILVPNGFAVTAEAYRHALDAAGAWPALKESLDGLHPEDVDDLARRAKRARDIVYSAGLPAEVETDIRIGMKRLVEEYGPELSVAVRSSATAEDLPGASFAGQHDTYLNIHGEAAVLDAVRHCFASLFTDRAIRYRIDNDFDHFKVFNSVAIMKMVRSDLAASGVIFTIDTETGFEDVVFITGAYGLGENVVQGAVDPDEFYVFKPTYAQGKRAILKRSLGPKKIKMIFSDRGRVTTRNIPTDDKDSVKYCISDAEALSLAGQAMTIEAHYSAKAGEHRPMDIEWAKDGVDGRLYIVQARPETVASRKNRNVIQEFNVKKHGALKVEGRAVGAKIAFGKARVIEHLSELSQFVPGEILVADTTSPDWGTVMKAAAGIVTNRGGRTCHAAIVARELGIPAIVGTDRGTHVIRTGDMISVCCAEGDIGRVYEGQIDFDVIETDLSSLQKPATHIMMNVGNPELAFGLAALPNDGVGLARMEFIINESIGVHPMALIHPDRVTSDADRQKIARLTAQYASPGDYFVQRLSEGVGAIAAAFYPKPVVVRMSDFKTNEYRSLIGGEAFEDIEQNPMIGFRGASRYAHPKYREGFALECAAMKRVREEMGLTNVKLMIPFCRRVDEAKKVVALMAELGLERGKDGLDVYVMCEIPNNVLLIDEFAKEFDGFSIGSNDLTQLTLGVDRDSEVVAFDFDERDEGVKTILRMAIEGAKRNQRHIGICGQAPSDYPEMAEFLVRLGIDSMSLNPDTVLQTTKRIVELEKTLGRVRK</sequence>
<dbReference type="InterPro" id="IPR036637">
    <property type="entry name" value="Phosphohistidine_dom_sf"/>
</dbReference>
<dbReference type="NCBIfam" id="TIGR01418">
    <property type="entry name" value="PEP_synth"/>
    <property type="match status" value="1"/>
</dbReference>
<dbReference type="PANTHER" id="PTHR43030">
    <property type="entry name" value="PHOSPHOENOLPYRUVATE SYNTHASE"/>
    <property type="match status" value="1"/>
</dbReference>
<evidence type="ECO:0000259" key="15">
    <source>
        <dbReference type="Pfam" id="PF01326"/>
    </source>
</evidence>
<reference evidence="17" key="1">
    <citation type="submission" date="2023-07" db="EMBL/GenBank/DDBJ databases">
        <authorList>
            <person name="Pelsma A.J. K."/>
        </authorList>
    </citation>
    <scope>NUCLEOTIDE SEQUENCE</scope>
</reference>
<dbReference type="InterPro" id="IPR023151">
    <property type="entry name" value="PEP_util_CS"/>
</dbReference>
<dbReference type="Gene3D" id="3.30.470.20">
    <property type="entry name" value="ATP-grasp fold, B domain"/>
    <property type="match status" value="1"/>
</dbReference>
<comment type="cofactor">
    <cofactor evidence="1">
        <name>Mg(2+)</name>
        <dbReference type="ChEBI" id="CHEBI:18420"/>
    </cofactor>
</comment>
<dbReference type="InterPro" id="IPR018274">
    <property type="entry name" value="PEP_util_AS"/>
</dbReference>
<keyword evidence="7" id="KW-0479">Metal-binding</keyword>
<dbReference type="SUPFAM" id="SSF51621">
    <property type="entry name" value="Phosphoenolpyruvate/pyruvate domain"/>
    <property type="match status" value="1"/>
</dbReference>
<proteinExistence type="inferred from homology"/>
<dbReference type="InterPro" id="IPR040442">
    <property type="entry name" value="Pyrv_kinase-like_dom_sf"/>
</dbReference>
<evidence type="ECO:0000259" key="14">
    <source>
        <dbReference type="Pfam" id="PF00391"/>
    </source>
</evidence>
<keyword evidence="17" id="KW-0670">Pyruvate</keyword>
<feature type="domain" description="Pyruvate phosphate dikinase AMP/ATP-binding" evidence="15">
    <location>
        <begin position="23"/>
        <end position="357"/>
    </location>
</feature>
<dbReference type="InterPro" id="IPR008279">
    <property type="entry name" value="PEP-util_enz_mobile_dom"/>
</dbReference>
<evidence type="ECO:0000256" key="4">
    <source>
        <dbReference type="ARBA" id="ARBA00007837"/>
    </source>
</evidence>
<evidence type="ECO:0000256" key="13">
    <source>
        <dbReference type="ARBA" id="ARBA00047700"/>
    </source>
</evidence>
<evidence type="ECO:0000256" key="11">
    <source>
        <dbReference type="ARBA" id="ARBA00022842"/>
    </source>
</evidence>
<dbReference type="Pfam" id="PF01326">
    <property type="entry name" value="PPDK_N"/>
    <property type="match status" value="1"/>
</dbReference>
<name>A0AA48M2C7_9ZZZZ</name>
<evidence type="ECO:0000256" key="8">
    <source>
        <dbReference type="ARBA" id="ARBA00022741"/>
    </source>
</evidence>
<evidence type="ECO:0000256" key="3">
    <source>
        <dbReference type="ARBA" id="ARBA00004742"/>
    </source>
</evidence>
<feature type="domain" description="PEP-utilising enzyme C-terminal" evidence="16">
    <location>
        <begin position="489"/>
        <end position="798"/>
    </location>
</feature>
<dbReference type="InterPro" id="IPR002192">
    <property type="entry name" value="PPDK_AMP/ATP-bd"/>
</dbReference>
<protein>
    <recommendedName>
        <fullName evidence="5">pyruvate, water dikinase</fullName>
        <ecNumber evidence="5">2.7.9.2</ecNumber>
    </recommendedName>
    <alternativeName>
        <fullName evidence="12">Pyruvate, water dikinase</fullName>
    </alternativeName>
</protein>
<evidence type="ECO:0000256" key="6">
    <source>
        <dbReference type="ARBA" id="ARBA00022679"/>
    </source>
</evidence>
<keyword evidence="9" id="KW-0418">Kinase</keyword>
<dbReference type="PIRSF" id="PIRSF000854">
    <property type="entry name" value="PEP_synthase"/>
    <property type="match status" value="1"/>
</dbReference>
<feature type="domain" description="PEP-utilising enzyme mobile" evidence="14">
    <location>
        <begin position="396"/>
        <end position="465"/>
    </location>
</feature>
<dbReference type="Gene3D" id="3.30.1490.20">
    <property type="entry name" value="ATP-grasp fold, A domain"/>
    <property type="match status" value="1"/>
</dbReference>
<dbReference type="Pfam" id="PF00391">
    <property type="entry name" value="PEP-utilizers"/>
    <property type="match status" value="1"/>
</dbReference>
<accession>A0AA48M2C7</accession>
<evidence type="ECO:0000256" key="10">
    <source>
        <dbReference type="ARBA" id="ARBA00022840"/>
    </source>
</evidence>
<dbReference type="Gene3D" id="3.50.30.10">
    <property type="entry name" value="Phosphohistidine domain"/>
    <property type="match status" value="1"/>
</dbReference>
<dbReference type="InterPro" id="IPR000121">
    <property type="entry name" value="PEP_util_C"/>
</dbReference>
<dbReference type="InterPro" id="IPR006319">
    <property type="entry name" value="PEP_synth"/>
</dbReference>
<dbReference type="EC" id="2.7.9.2" evidence="5"/>
<dbReference type="GO" id="GO:0046872">
    <property type="term" value="F:metal ion binding"/>
    <property type="evidence" value="ECO:0007669"/>
    <property type="project" value="UniProtKB-KW"/>
</dbReference>
<dbReference type="PROSITE" id="PS00370">
    <property type="entry name" value="PEP_ENZYMES_PHOS_SITE"/>
    <property type="match status" value="1"/>
</dbReference>
<evidence type="ECO:0000256" key="1">
    <source>
        <dbReference type="ARBA" id="ARBA00001946"/>
    </source>
</evidence>
<dbReference type="SUPFAM" id="SSF52009">
    <property type="entry name" value="Phosphohistidine domain"/>
    <property type="match status" value="1"/>
</dbReference>
<dbReference type="PROSITE" id="PS00742">
    <property type="entry name" value="PEP_ENZYMES_2"/>
    <property type="match status" value="1"/>
</dbReference>